<keyword evidence="2" id="KW-1185">Reference proteome</keyword>
<sequence length="80" mass="8860">MMTSRPPLAGSQRDTCVAQGLELWCDAAQGWGQTPGVTQWCLLNCRENACDSTQCTCECVNELEFRARYNQLERSLSAVG</sequence>
<dbReference type="EMBL" id="JAIWYP010000002">
    <property type="protein sequence ID" value="KAH3868260.1"/>
    <property type="molecule type" value="Genomic_DNA"/>
</dbReference>
<evidence type="ECO:0000313" key="2">
    <source>
        <dbReference type="Proteomes" id="UP000828390"/>
    </source>
</evidence>
<dbReference type="Proteomes" id="UP000828390">
    <property type="component" value="Unassembled WGS sequence"/>
</dbReference>
<dbReference type="AlphaFoldDB" id="A0A9D4RJA4"/>
<accession>A0A9D4RJA4</accession>
<comment type="caution">
    <text evidence="1">The sequence shown here is derived from an EMBL/GenBank/DDBJ whole genome shotgun (WGS) entry which is preliminary data.</text>
</comment>
<proteinExistence type="predicted"/>
<protein>
    <submittedName>
        <fullName evidence="1">Uncharacterized protein</fullName>
    </submittedName>
</protein>
<reference evidence="1" key="1">
    <citation type="journal article" date="2019" name="bioRxiv">
        <title>The Genome of the Zebra Mussel, Dreissena polymorpha: A Resource for Invasive Species Research.</title>
        <authorList>
            <person name="McCartney M.A."/>
            <person name="Auch B."/>
            <person name="Kono T."/>
            <person name="Mallez S."/>
            <person name="Zhang Y."/>
            <person name="Obille A."/>
            <person name="Becker A."/>
            <person name="Abrahante J.E."/>
            <person name="Garbe J."/>
            <person name="Badalamenti J.P."/>
            <person name="Herman A."/>
            <person name="Mangelson H."/>
            <person name="Liachko I."/>
            <person name="Sullivan S."/>
            <person name="Sone E.D."/>
            <person name="Koren S."/>
            <person name="Silverstein K.A.T."/>
            <person name="Beckman K.B."/>
            <person name="Gohl D.M."/>
        </authorList>
    </citation>
    <scope>NUCLEOTIDE SEQUENCE</scope>
    <source>
        <strain evidence="1">Duluth1</strain>
        <tissue evidence="1">Whole animal</tissue>
    </source>
</reference>
<reference evidence="1" key="2">
    <citation type="submission" date="2020-11" db="EMBL/GenBank/DDBJ databases">
        <authorList>
            <person name="McCartney M.A."/>
            <person name="Auch B."/>
            <person name="Kono T."/>
            <person name="Mallez S."/>
            <person name="Becker A."/>
            <person name="Gohl D.M."/>
            <person name="Silverstein K.A.T."/>
            <person name="Koren S."/>
            <person name="Bechman K.B."/>
            <person name="Herman A."/>
            <person name="Abrahante J.E."/>
            <person name="Garbe J."/>
        </authorList>
    </citation>
    <scope>NUCLEOTIDE SEQUENCE</scope>
    <source>
        <strain evidence="1">Duluth1</strain>
        <tissue evidence="1">Whole animal</tissue>
    </source>
</reference>
<gene>
    <name evidence="1" type="ORF">DPMN_031401</name>
</gene>
<evidence type="ECO:0000313" key="1">
    <source>
        <dbReference type="EMBL" id="KAH3868260.1"/>
    </source>
</evidence>
<organism evidence="1 2">
    <name type="scientific">Dreissena polymorpha</name>
    <name type="common">Zebra mussel</name>
    <name type="synonym">Mytilus polymorpha</name>
    <dbReference type="NCBI Taxonomy" id="45954"/>
    <lineage>
        <taxon>Eukaryota</taxon>
        <taxon>Metazoa</taxon>
        <taxon>Spiralia</taxon>
        <taxon>Lophotrochozoa</taxon>
        <taxon>Mollusca</taxon>
        <taxon>Bivalvia</taxon>
        <taxon>Autobranchia</taxon>
        <taxon>Heteroconchia</taxon>
        <taxon>Euheterodonta</taxon>
        <taxon>Imparidentia</taxon>
        <taxon>Neoheterodontei</taxon>
        <taxon>Myida</taxon>
        <taxon>Dreissenoidea</taxon>
        <taxon>Dreissenidae</taxon>
        <taxon>Dreissena</taxon>
    </lineage>
</organism>
<name>A0A9D4RJA4_DREPO</name>